<dbReference type="PROSITE" id="PS51192">
    <property type="entry name" value="HELICASE_ATP_BIND_1"/>
    <property type="match status" value="1"/>
</dbReference>
<dbReference type="InterPro" id="IPR014013">
    <property type="entry name" value="Helic_SF1/SF2_ATP-bd_DinG/Rad3"/>
</dbReference>
<comment type="function">
    <text evidence="9">RNA helicase.</text>
</comment>
<keyword evidence="9" id="KW-0347">Helicase</keyword>
<evidence type="ECO:0000313" key="14">
    <source>
        <dbReference type="EMBL" id="KAF1988591.1"/>
    </source>
</evidence>
<dbReference type="InterPro" id="IPR014001">
    <property type="entry name" value="Helicase_ATP-bd"/>
</dbReference>
<evidence type="ECO:0000259" key="13">
    <source>
        <dbReference type="PROSITE" id="PS51194"/>
    </source>
</evidence>
<dbReference type="EMBL" id="ML977148">
    <property type="protein sequence ID" value="KAF1988591.1"/>
    <property type="molecule type" value="Genomic_DNA"/>
</dbReference>
<dbReference type="CDD" id="cd17957">
    <property type="entry name" value="DEADc_DDX52"/>
    <property type="match status" value="1"/>
</dbReference>
<gene>
    <name evidence="14" type="ORF">K402DRAFT_391815</name>
</gene>
<evidence type="ECO:0000256" key="10">
    <source>
        <dbReference type="SAM" id="MobiDB-lite"/>
    </source>
</evidence>
<evidence type="ECO:0000256" key="8">
    <source>
        <dbReference type="ARBA" id="ARBA00047984"/>
    </source>
</evidence>
<dbReference type="EC" id="3.6.4.13" evidence="9"/>
<evidence type="ECO:0000256" key="4">
    <source>
        <dbReference type="ARBA" id="ARBA00022884"/>
    </source>
</evidence>
<feature type="compositionally biased region" description="Basic and acidic residues" evidence="10">
    <location>
        <begin position="684"/>
        <end position="707"/>
    </location>
</feature>
<dbReference type="PANTHER" id="PTHR24031">
    <property type="entry name" value="RNA HELICASE"/>
    <property type="match status" value="1"/>
</dbReference>
<feature type="compositionally biased region" description="Polar residues" evidence="10">
    <location>
        <begin position="343"/>
        <end position="356"/>
    </location>
</feature>
<comment type="similarity">
    <text evidence="6">Belongs to the DEAD box helicase family. DDX52/ROK1 subfamily.</text>
</comment>
<feature type="compositionally biased region" description="Polar residues" evidence="10">
    <location>
        <begin position="110"/>
        <end position="121"/>
    </location>
</feature>
<comment type="catalytic activity">
    <reaction evidence="8 9">
        <text>ATP + H2O = ADP + phosphate + H(+)</text>
        <dbReference type="Rhea" id="RHEA:13065"/>
        <dbReference type="ChEBI" id="CHEBI:15377"/>
        <dbReference type="ChEBI" id="CHEBI:15378"/>
        <dbReference type="ChEBI" id="CHEBI:30616"/>
        <dbReference type="ChEBI" id="CHEBI:43474"/>
        <dbReference type="ChEBI" id="CHEBI:456216"/>
        <dbReference type="EC" id="3.6.4.13"/>
    </reaction>
</comment>
<keyword evidence="3 9" id="KW-0067">ATP-binding</keyword>
<evidence type="ECO:0000259" key="12">
    <source>
        <dbReference type="PROSITE" id="PS51193"/>
    </source>
</evidence>
<keyword evidence="15" id="KW-1185">Reference proteome</keyword>
<dbReference type="InterPro" id="IPR027417">
    <property type="entry name" value="P-loop_NTPase"/>
</dbReference>
<dbReference type="SMART" id="SM00487">
    <property type="entry name" value="DEXDc"/>
    <property type="match status" value="1"/>
</dbReference>
<feature type="region of interest" description="Disordered" evidence="10">
    <location>
        <begin position="1"/>
        <end position="130"/>
    </location>
</feature>
<feature type="compositionally biased region" description="Basic and acidic residues" evidence="10">
    <location>
        <begin position="165"/>
        <end position="175"/>
    </location>
</feature>
<accession>A0A6G1H5U3</accession>
<dbReference type="OrthoDB" id="360161at2759"/>
<feature type="compositionally biased region" description="Polar residues" evidence="10">
    <location>
        <begin position="9"/>
        <end position="18"/>
    </location>
</feature>
<comment type="domain">
    <text evidence="9">The Q motif is unique to and characteristic of the DEAD box family of RNA helicases and controls ATP binding and hydrolysis.</text>
</comment>
<dbReference type="GO" id="GO:0030490">
    <property type="term" value="P:maturation of SSU-rRNA"/>
    <property type="evidence" value="ECO:0007669"/>
    <property type="project" value="InterPro"/>
</dbReference>
<feature type="domain" description="Helicase ATP-binding" evidence="12">
    <location>
        <begin position="208"/>
        <end position="491"/>
    </location>
</feature>
<dbReference type="InterPro" id="IPR011545">
    <property type="entry name" value="DEAD/DEAH_box_helicase_dom"/>
</dbReference>
<evidence type="ECO:0000313" key="15">
    <source>
        <dbReference type="Proteomes" id="UP000800041"/>
    </source>
</evidence>
<organism evidence="14 15">
    <name type="scientific">Aulographum hederae CBS 113979</name>
    <dbReference type="NCBI Taxonomy" id="1176131"/>
    <lineage>
        <taxon>Eukaryota</taxon>
        <taxon>Fungi</taxon>
        <taxon>Dikarya</taxon>
        <taxon>Ascomycota</taxon>
        <taxon>Pezizomycotina</taxon>
        <taxon>Dothideomycetes</taxon>
        <taxon>Pleosporomycetidae</taxon>
        <taxon>Aulographales</taxon>
        <taxon>Aulographaceae</taxon>
    </lineage>
</organism>
<evidence type="ECO:0000256" key="1">
    <source>
        <dbReference type="ARBA" id="ARBA00022741"/>
    </source>
</evidence>
<dbReference type="Pfam" id="PF00271">
    <property type="entry name" value="Helicase_C"/>
    <property type="match status" value="1"/>
</dbReference>
<dbReference type="Proteomes" id="UP000800041">
    <property type="component" value="Unassembled WGS sequence"/>
</dbReference>
<dbReference type="InterPro" id="IPR044764">
    <property type="entry name" value="DDX52/Rok1_DEADc"/>
</dbReference>
<feature type="compositionally biased region" description="Acidic residues" evidence="10">
    <location>
        <begin position="744"/>
        <end position="754"/>
    </location>
</feature>
<feature type="region of interest" description="Disordered" evidence="10">
    <location>
        <begin position="153"/>
        <end position="193"/>
    </location>
</feature>
<feature type="compositionally biased region" description="Polar residues" evidence="10">
    <location>
        <begin position="181"/>
        <end position="193"/>
    </location>
</feature>
<keyword evidence="1 9" id="KW-0547">Nucleotide-binding</keyword>
<evidence type="ECO:0000256" key="2">
    <source>
        <dbReference type="ARBA" id="ARBA00022801"/>
    </source>
</evidence>
<comment type="function">
    <text evidence="5">ATP-dependent RNA helicase involved in 40S ribosomal subunit biogenesis. Required for the processing and cleavage of 35S pre-rRNA at sites A0, A1, and A2, leading to mature 18S rRNA.</text>
</comment>
<protein>
    <recommendedName>
        <fullName evidence="9">ATP-dependent RNA helicase</fullName>
        <ecNumber evidence="9">3.6.4.13</ecNumber>
    </recommendedName>
</protein>
<dbReference type="PROSITE" id="PS51194">
    <property type="entry name" value="HELICASE_CTER"/>
    <property type="match status" value="1"/>
</dbReference>
<feature type="domain" description="Helicase C-terminal" evidence="13">
    <location>
        <begin position="503"/>
        <end position="669"/>
    </location>
</feature>
<sequence>MADIFKLLSRSTKLSKASSGAKRPQKTPSSGEPSNPQLFGHDAADLTKNAQAAEQNPKKRKRGQGSPVPALPTELEFFANGSRKTEAKRTGSGNAAPAKTKETQQKEDTNSYGGSQVSVPRTHSLDEDERKRILKAHRVKVTLLEDWRREEPAPVPVNKSKKQKNRDARVEEAPKKKSKNKQQQLYPQPLTSFDQLRPRYSISTRLAENIQDQGYSVPTEVQLAGIPLLLGSEDEQKRHDIDLLTVAPTGSGKTLAFLIPVIQALVLTKATEAKEESELNNVSGPRAIIVAPTKELASQIVNEGRKLAMRTGLKITLMKKGMRLCASSDGSDAPVNGERDESGSSGAESDNDQVLKQHSKPKESRKGGLVKSDIIVSTPLTLVNSLKSEAGSIGELPSVRFLVFDEADVLLDPLFREQSLSIWGACPNPLLRASLWSATIGSNIEELARSTMDERWTRLFASAKRAPPRPQLIRLVVGLKDTALPTIHHKLTYCATESGKLLGLRQLLRPTAPSLSGPSLRLPVLIFTQTITRAVALHAELRYDIPPDAGGANAIAVLHADMSDNARDAVMARFRKSEILVLITTDLLARGIDFRGLNGVINFDIPTSAAAYIHRVGRTGRAGREGGVAVTLYTEDDIKYLKDIANVIAESEKQREKGSNITGQQTDEGVQRWLLDALPNVSTNDRKQLKQRGVEARRAGPGKDKAKTRISTKSGYDRKLEHNKKGVIARRKEQGLKRSPMPAPEDESDFEGFD</sequence>
<evidence type="ECO:0000259" key="11">
    <source>
        <dbReference type="PROSITE" id="PS51192"/>
    </source>
</evidence>
<keyword evidence="4 9" id="KW-0694">RNA-binding</keyword>
<dbReference type="GO" id="GO:0016787">
    <property type="term" value="F:hydrolase activity"/>
    <property type="evidence" value="ECO:0007669"/>
    <property type="project" value="UniProtKB-KW"/>
</dbReference>
<dbReference type="CDD" id="cd18787">
    <property type="entry name" value="SF2_C_DEAD"/>
    <property type="match status" value="1"/>
</dbReference>
<dbReference type="GO" id="GO:0005524">
    <property type="term" value="F:ATP binding"/>
    <property type="evidence" value="ECO:0007669"/>
    <property type="project" value="UniProtKB-UniRule"/>
</dbReference>
<feature type="region of interest" description="Disordered" evidence="10">
    <location>
        <begin position="326"/>
        <end position="368"/>
    </location>
</feature>
<dbReference type="SMART" id="SM00490">
    <property type="entry name" value="HELICc"/>
    <property type="match status" value="1"/>
</dbReference>
<name>A0A6G1H5U3_9PEZI</name>
<reference evidence="14" key="1">
    <citation type="journal article" date="2020" name="Stud. Mycol.">
        <title>101 Dothideomycetes genomes: a test case for predicting lifestyles and emergence of pathogens.</title>
        <authorList>
            <person name="Haridas S."/>
            <person name="Albert R."/>
            <person name="Binder M."/>
            <person name="Bloem J."/>
            <person name="Labutti K."/>
            <person name="Salamov A."/>
            <person name="Andreopoulos B."/>
            <person name="Baker S."/>
            <person name="Barry K."/>
            <person name="Bills G."/>
            <person name="Bluhm B."/>
            <person name="Cannon C."/>
            <person name="Castanera R."/>
            <person name="Culley D."/>
            <person name="Daum C."/>
            <person name="Ezra D."/>
            <person name="Gonzalez J."/>
            <person name="Henrissat B."/>
            <person name="Kuo A."/>
            <person name="Liang C."/>
            <person name="Lipzen A."/>
            <person name="Lutzoni F."/>
            <person name="Magnuson J."/>
            <person name="Mondo S."/>
            <person name="Nolan M."/>
            <person name="Ohm R."/>
            <person name="Pangilinan J."/>
            <person name="Park H.-J."/>
            <person name="Ramirez L."/>
            <person name="Alfaro M."/>
            <person name="Sun H."/>
            <person name="Tritt A."/>
            <person name="Yoshinaga Y."/>
            <person name="Zwiers L.-H."/>
            <person name="Turgeon B."/>
            <person name="Goodwin S."/>
            <person name="Spatafora J."/>
            <person name="Crous P."/>
            <person name="Grigoriev I."/>
        </authorList>
    </citation>
    <scope>NUCLEOTIDE SEQUENCE</scope>
    <source>
        <strain evidence="14">CBS 113979</strain>
    </source>
</reference>
<dbReference type="SUPFAM" id="SSF52540">
    <property type="entry name" value="P-loop containing nucleoside triphosphate hydrolases"/>
    <property type="match status" value="1"/>
</dbReference>
<evidence type="ECO:0000256" key="9">
    <source>
        <dbReference type="RuleBase" id="RU365068"/>
    </source>
</evidence>
<feature type="compositionally biased region" description="Basic and acidic residues" evidence="10">
    <location>
        <begin position="99"/>
        <end position="109"/>
    </location>
</feature>
<dbReference type="InterPro" id="IPR001650">
    <property type="entry name" value="Helicase_C-like"/>
</dbReference>
<feature type="region of interest" description="Disordered" evidence="10">
    <location>
        <begin position="684"/>
        <end position="754"/>
    </location>
</feature>
<feature type="compositionally biased region" description="Polar residues" evidence="10">
    <location>
        <begin position="26"/>
        <end position="37"/>
    </location>
</feature>
<evidence type="ECO:0000256" key="7">
    <source>
        <dbReference type="ARBA" id="ARBA00024367"/>
    </source>
</evidence>
<dbReference type="PROSITE" id="PS51193">
    <property type="entry name" value="HELICASE_ATP_BIND_2"/>
    <property type="match status" value="1"/>
</dbReference>
<dbReference type="Pfam" id="PF00270">
    <property type="entry name" value="DEAD"/>
    <property type="match status" value="2"/>
</dbReference>
<dbReference type="Gene3D" id="3.40.50.300">
    <property type="entry name" value="P-loop containing nucleotide triphosphate hydrolases"/>
    <property type="match status" value="2"/>
</dbReference>
<keyword evidence="2 9" id="KW-0378">Hydrolase</keyword>
<feature type="domain" description="Helicase ATP-binding" evidence="11">
    <location>
        <begin position="234"/>
        <end position="458"/>
    </location>
</feature>
<evidence type="ECO:0000256" key="3">
    <source>
        <dbReference type="ARBA" id="ARBA00022840"/>
    </source>
</evidence>
<evidence type="ECO:0000256" key="5">
    <source>
        <dbReference type="ARBA" id="ARBA00024310"/>
    </source>
</evidence>
<feature type="compositionally biased region" description="Basic and acidic residues" evidence="10">
    <location>
        <begin position="715"/>
        <end position="736"/>
    </location>
</feature>
<dbReference type="GO" id="GO:0003723">
    <property type="term" value="F:RNA binding"/>
    <property type="evidence" value="ECO:0007669"/>
    <property type="project" value="UniProtKB-UniRule"/>
</dbReference>
<comment type="subunit">
    <text evidence="7">Interacts with the U3 snoRNA and is associated with the 90S and 40S pre-ribosomes.</text>
</comment>
<proteinExistence type="inferred from homology"/>
<dbReference type="AlphaFoldDB" id="A0A6G1H5U3"/>
<evidence type="ECO:0000256" key="6">
    <source>
        <dbReference type="ARBA" id="ARBA00024355"/>
    </source>
</evidence>
<dbReference type="GO" id="GO:0003724">
    <property type="term" value="F:RNA helicase activity"/>
    <property type="evidence" value="ECO:0007669"/>
    <property type="project" value="UniProtKB-EC"/>
</dbReference>